<proteinExistence type="predicted"/>
<gene>
    <name evidence="1" type="ORF">OPT61_g6807</name>
</gene>
<sequence>MNRRPTEAAPLQAASVQAAVMQVVLSLFNMTLCTKKRVTSRSARFPFLDLPPELRNDIYMYHIDATVDKREVDWATLCNLKGTIPRDTLALSRACRQIRKEYMSLWNAKVTVRVVLFQLERYLNKFYLRHEVAHFRTNIDLTLRGGFEQCHGTLMWADITKLFRSMVRDENLKCKIKMHAKTKEAALEGAQELEEILNIISRSAVPFLDSIVAVRLSMRPEPPPRSTPDDPDNPPPRALIHFTFQEHQTIPGEWPWYGAYDLNKESLLLWKKWLEGLGIPDLQKWHIEFAAQPPVRDNDRSILTWIDGLGYTTSQNEWRKFKIWFVLQWKCNELVLPELAKARSMPFAGDQSEGGVGVIFVARSYILTRAVPATESLW</sequence>
<organism evidence="1 2">
    <name type="scientific">Boeremia exigua</name>
    <dbReference type="NCBI Taxonomy" id="749465"/>
    <lineage>
        <taxon>Eukaryota</taxon>
        <taxon>Fungi</taxon>
        <taxon>Dikarya</taxon>
        <taxon>Ascomycota</taxon>
        <taxon>Pezizomycotina</taxon>
        <taxon>Dothideomycetes</taxon>
        <taxon>Pleosporomycetidae</taxon>
        <taxon>Pleosporales</taxon>
        <taxon>Pleosporineae</taxon>
        <taxon>Didymellaceae</taxon>
        <taxon>Boeremia</taxon>
    </lineage>
</organism>
<accession>A0ACC2I4R6</accession>
<evidence type="ECO:0000313" key="2">
    <source>
        <dbReference type="Proteomes" id="UP001153331"/>
    </source>
</evidence>
<name>A0ACC2I4R6_9PLEO</name>
<comment type="caution">
    <text evidence="1">The sequence shown here is derived from an EMBL/GenBank/DDBJ whole genome shotgun (WGS) entry which is preliminary data.</text>
</comment>
<dbReference type="EMBL" id="JAPHNI010000511">
    <property type="protein sequence ID" value="KAJ8110329.1"/>
    <property type="molecule type" value="Genomic_DNA"/>
</dbReference>
<protein>
    <submittedName>
        <fullName evidence="1">Uncharacterized protein</fullName>
    </submittedName>
</protein>
<evidence type="ECO:0000313" key="1">
    <source>
        <dbReference type="EMBL" id="KAJ8110329.1"/>
    </source>
</evidence>
<keyword evidence="2" id="KW-1185">Reference proteome</keyword>
<dbReference type="Proteomes" id="UP001153331">
    <property type="component" value="Unassembled WGS sequence"/>
</dbReference>
<reference evidence="1" key="1">
    <citation type="submission" date="2022-11" db="EMBL/GenBank/DDBJ databases">
        <title>Genome Sequence of Boeremia exigua.</title>
        <authorList>
            <person name="Buettner E."/>
        </authorList>
    </citation>
    <scope>NUCLEOTIDE SEQUENCE</scope>
    <source>
        <strain evidence="1">CU02</strain>
    </source>
</reference>